<keyword evidence="4" id="KW-1185">Reference proteome</keyword>
<evidence type="ECO:0000256" key="2">
    <source>
        <dbReference type="SAM" id="Phobius"/>
    </source>
</evidence>
<evidence type="ECO:0000256" key="1">
    <source>
        <dbReference type="SAM" id="MobiDB-lite"/>
    </source>
</evidence>
<feature type="transmembrane region" description="Helical" evidence="2">
    <location>
        <begin position="496"/>
        <end position="516"/>
    </location>
</feature>
<feature type="transmembrane region" description="Helical" evidence="2">
    <location>
        <begin position="133"/>
        <end position="155"/>
    </location>
</feature>
<feature type="transmembrane region" description="Helical" evidence="2">
    <location>
        <begin position="253"/>
        <end position="270"/>
    </location>
</feature>
<accession>A0A430FFP5</accession>
<dbReference type="OrthoDB" id="3233629at2"/>
<feature type="transmembrane region" description="Helical" evidence="2">
    <location>
        <begin position="412"/>
        <end position="430"/>
    </location>
</feature>
<comment type="caution">
    <text evidence="3">The sequence shown here is derived from an EMBL/GenBank/DDBJ whole genome shotgun (WGS) entry which is preliminary data.</text>
</comment>
<dbReference type="AlphaFoldDB" id="A0A430FFP5"/>
<evidence type="ECO:0000313" key="4">
    <source>
        <dbReference type="Proteomes" id="UP000287533"/>
    </source>
</evidence>
<feature type="transmembrane region" description="Helical" evidence="2">
    <location>
        <begin position="334"/>
        <end position="352"/>
    </location>
</feature>
<name>A0A430FFP5_9BIFI</name>
<dbReference type="EMBL" id="QXGL01000006">
    <property type="protein sequence ID" value="RSX51715.1"/>
    <property type="molecule type" value="Genomic_DNA"/>
</dbReference>
<dbReference type="InterPro" id="IPR058062">
    <property type="entry name" value="SCO7613_C"/>
</dbReference>
<feature type="transmembrane region" description="Helical" evidence="2">
    <location>
        <begin position="467"/>
        <end position="489"/>
    </location>
</feature>
<feature type="transmembrane region" description="Helical" evidence="2">
    <location>
        <begin position="276"/>
        <end position="296"/>
    </location>
</feature>
<organism evidence="3 4">
    <name type="scientific">Bifidobacterium goeldii</name>
    <dbReference type="NCBI Taxonomy" id="2306975"/>
    <lineage>
        <taxon>Bacteria</taxon>
        <taxon>Bacillati</taxon>
        <taxon>Actinomycetota</taxon>
        <taxon>Actinomycetes</taxon>
        <taxon>Bifidobacteriales</taxon>
        <taxon>Bifidobacteriaceae</taxon>
        <taxon>Bifidobacterium</taxon>
    </lineage>
</organism>
<protein>
    <recommendedName>
        <fullName evidence="5">DUF2157 domain-containing protein</fullName>
    </recommendedName>
</protein>
<feature type="transmembrane region" description="Helical" evidence="2">
    <location>
        <begin position="387"/>
        <end position="406"/>
    </location>
</feature>
<keyword evidence="2" id="KW-1133">Transmembrane helix</keyword>
<feature type="transmembrane region" description="Helical" evidence="2">
    <location>
        <begin position="442"/>
        <end position="461"/>
    </location>
</feature>
<reference evidence="3 4" key="1">
    <citation type="submission" date="2018-09" db="EMBL/GenBank/DDBJ databases">
        <title>Characterization of the phylogenetic diversity of five novel species belonging to the genus Bifidobacterium.</title>
        <authorList>
            <person name="Lugli G.A."/>
            <person name="Duranti S."/>
            <person name="Milani C."/>
        </authorList>
    </citation>
    <scope>NUCLEOTIDE SEQUENCE [LARGE SCALE GENOMIC DNA]</scope>
    <source>
        <strain evidence="3 4">2034B</strain>
    </source>
</reference>
<feature type="transmembrane region" description="Helical" evidence="2">
    <location>
        <begin position="219"/>
        <end position="241"/>
    </location>
</feature>
<feature type="region of interest" description="Disordered" evidence="1">
    <location>
        <begin position="93"/>
        <end position="115"/>
    </location>
</feature>
<proteinExistence type="predicted"/>
<feature type="transmembrane region" description="Helical" evidence="2">
    <location>
        <begin position="188"/>
        <end position="207"/>
    </location>
</feature>
<keyword evidence="2" id="KW-0472">Membrane</keyword>
<feature type="transmembrane region" description="Helical" evidence="2">
    <location>
        <begin position="303"/>
        <end position="322"/>
    </location>
</feature>
<evidence type="ECO:0000313" key="3">
    <source>
        <dbReference type="EMBL" id="RSX51715.1"/>
    </source>
</evidence>
<keyword evidence="2" id="KW-0812">Transmembrane</keyword>
<feature type="compositionally biased region" description="Polar residues" evidence="1">
    <location>
        <begin position="1"/>
        <end position="10"/>
    </location>
</feature>
<evidence type="ECO:0008006" key="5">
    <source>
        <dbReference type="Google" id="ProtNLM"/>
    </source>
</evidence>
<feature type="region of interest" description="Disordered" evidence="1">
    <location>
        <begin position="1"/>
        <end position="28"/>
    </location>
</feature>
<dbReference type="RefSeq" id="WP_125981851.1">
    <property type="nucleotide sequence ID" value="NZ_QXGL01000006.1"/>
</dbReference>
<dbReference type="NCBIfam" id="NF047321">
    <property type="entry name" value="SCO7613_CTERM"/>
    <property type="match status" value="1"/>
</dbReference>
<dbReference type="Proteomes" id="UP000287533">
    <property type="component" value="Unassembled WGS sequence"/>
</dbReference>
<sequence>MTQYDPTRQSGPIPPAPTPQTQPTGLRWPSSTAQLRDAALNPDDFSPISSQFTPTGIDLADPRCAQVLALSRQAADLLDERARLLTQLQSQSPLHAPQTFPGPASPHVSTPPAPAAAAMAVPPARPRTSGIQMLLLILGVGLVMLAVAMFASLAQFFFGDVGRAACIAIAGVCALAIAYALSSRLRVTAEGITWAGLAALSIDAYVIGEICDASHDQLWAAVTGSLLAAISLISVGLYALISHTTHGHTLRAWSLYAAAVAPWSIALFTGGLGLPIVLANMIAAACLLAIAAWSCLASSQQFAIERIIALVVTLVLLTVLSLGDFDASQPGRRLVAIGMYLGLLIVTTMVWMRAAQPVFPPQPIAPPQPALMYPPSAQPQYRDRLACLRWLAAIATGFIGMAMAMLAEHKPVPIDLFTASLGISVTIIGARWMQTRPLLRSWPALGPGLLLTLVPSWLITLNANTNALFAPVRSLLLFAVALAVLLIGVRLSYQAPVLLGAILLTAHTVTQLWPWISAISRYFWWVWLLIAGIVLIIAAARYESGLRSMKSLARRFTQLR</sequence>
<feature type="transmembrane region" description="Helical" evidence="2">
    <location>
        <begin position="161"/>
        <end position="181"/>
    </location>
</feature>
<feature type="transmembrane region" description="Helical" evidence="2">
    <location>
        <begin position="522"/>
        <end position="542"/>
    </location>
</feature>
<gene>
    <name evidence="3" type="ORF">D2E25_1690</name>
</gene>